<name>A0A1U9R2V6_STRNV</name>
<dbReference type="EMBL" id="CP018047">
    <property type="protein sequence ID" value="AQU70838.1"/>
    <property type="molecule type" value="Genomic_DNA"/>
</dbReference>
<protein>
    <recommendedName>
        <fullName evidence="4">LPXTG cell wall anchor domain-containing protein</fullName>
    </recommendedName>
</protein>
<accession>A0A1U9R2V6</accession>
<dbReference type="InterPro" id="IPR006311">
    <property type="entry name" value="TAT_signal"/>
</dbReference>
<feature type="chain" id="PRO_5012821178" description="LPXTG cell wall anchor domain-containing protein" evidence="1">
    <location>
        <begin position="29"/>
        <end position="89"/>
    </location>
</feature>
<feature type="signal peptide" evidence="1">
    <location>
        <begin position="1"/>
        <end position="28"/>
    </location>
</feature>
<evidence type="ECO:0008006" key="4">
    <source>
        <dbReference type="Google" id="ProtNLM"/>
    </source>
</evidence>
<organism evidence="2 3">
    <name type="scientific">Streptomyces niveus</name>
    <name type="common">Streptomyces spheroides</name>
    <dbReference type="NCBI Taxonomy" id="193462"/>
    <lineage>
        <taxon>Bacteria</taxon>
        <taxon>Bacillati</taxon>
        <taxon>Actinomycetota</taxon>
        <taxon>Actinomycetes</taxon>
        <taxon>Kitasatosporales</taxon>
        <taxon>Streptomycetaceae</taxon>
        <taxon>Streptomyces</taxon>
    </lineage>
</organism>
<proteinExistence type="predicted"/>
<keyword evidence="3" id="KW-1185">Reference proteome</keyword>
<dbReference type="Proteomes" id="UP000189677">
    <property type="component" value="Chromosome"/>
</dbReference>
<sequence>MSVRRPLLTAVAAGILLCAMWFVPSANATSEQSTDKQQSAAADQESSAGLTLAETGAGVDTTPYLIAGTAFVCVGAAFVAHSRRGASAL</sequence>
<evidence type="ECO:0000313" key="2">
    <source>
        <dbReference type="EMBL" id="AQU70838.1"/>
    </source>
</evidence>
<dbReference type="KEGG" id="snw:BBN63_11815"/>
<evidence type="ECO:0000256" key="1">
    <source>
        <dbReference type="SAM" id="SignalP"/>
    </source>
</evidence>
<dbReference type="AlphaFoldDB" id="A0A1U9R2V6"/>
<dbReference type="OrthoDB" id="4268100at2"/>
<dbReference type="PROSITE" id="PS51318">
    <property type="entry name" value="TAT"/>
    <property type="match status" value="1"/>
</dbReference>
<gene>
    <name evidence="2" type="ORF">BBN63_11815</name>
</gene>
<evidence type="ECO:0000313" key="3">
    <source>
        <dbReference type="Proteomes" id="UP000189677"/>
    </source>
</evidence>
<keyword evidence="1" id="KW-0732">Signal</keyword>
<reference evidence="2 3" key="1">
    <citation type="submission" date="2016-11" db="EMBL/GenBank/DDBJ databases">
        <title>Complete genome sequence of Streptomyces niveus SCSIO 3406.</title>
        <authorList>
            <person name="Zhu Q."/>
            <person name="Cheng W."/>
            <person name="Song Y."/>
            <person name="Li Q."/>
            <person name="Ju J."/>
        </authorList>
    </citation>
    <scope>NUCLEOTIDE SEQUENCE [LARGE SCALE GENOMIC DNA]</scope>
    <source>
        <strain evidence="2 3">SCSIO 3406</strain>
    </source>
</reference>
<dbReference type="RefSeq" id="WP_078079508.1">
    <property type="nucleotide sequence ID" value="NZ_CP018047.1"/>
</dbReference>